<evidence type="ECO:0000256" key="2">
    <source>
        <dbReference type="ARBA" id="ARBA00022771"/>
    </source>
</evidence>
<dbReference type="SMART" id="SM01014">
    <property type="entry name" value="ARID"/>
    <property type="match status" value="1"/>
</dbReference>
<evidence type="ECO:0000313" key="7">
    <source>
        <dbReference type="EMBL" id="PPS01459.1"/>
    </source>
</evidence>
<evidence type="ECO:0000259" key="6">
    <source>
        <dbReference type="PROSITE" id="PS51011"/>
    </source>
</evidence>
<keyword evidence="5" id="KW-0472">Membrane</keyword>
<dbReference type="GO" id="GO:0008270">
    <property type="term" value="F:zinc ion binding"/>
    <property type="evidence" value="ECO:0007669"/>
    <property type="project" value="UniProtKB-KW"/>
</dbReference>
<proteinExistence type="predicted"/>
<dbReference type="Gene3D" id="1.10.150.60">
    <property type="entry name" value="ARID DNA-binding domain"/>
    <property type="match status" value="1"/>
</dbReference>
<dbReference type="InterPro" id="IPR013083">
    <property type="entry name" value="Znf_RING/FYVE/PHD"/>
</dbReference>
<dbReference type="InterPro" id="IPR001606">
    <property type="entry name" value="ARID_dom"/>
</dbReference>
<dbReference type="Gene3D" id="3.30.40.10">
    <property type="entry name" value="Zinc/RING finger domain, C3HC4 (zinc finger)"/>
    <property type="match status" value="1"/>
</dbReference>
<dbReference type="InterPro" id="IPR042293">
    <property type="entry name" value="ARID4"/>
</dbReference>
<gene>
    <name evidence="7" type="ORF">GOBAR_AA19217</name>
</gene>
<keyword evidence="2" id="KW-0863">Zinc-finger</keyword>
<evidence type="ECO:0000256" key="1">
    <source>
        <dbReference type="ARBA" id="ARBA00022723"/>
    </source>
</evidence>
<dbReference type="SUPFAM" id="SSF57903">
    <property type="entry name" value="FYVE/PHD zinc finger"/>
    <property type="match status" value="1"/>
</dbReference>
<organism evidence="7 8">
    <name type="scientific">Gossypium barbadense</name>
    <name type="common">Sea Island cotton</name>
    <name type="synonym">Hibiscus barbadensis</name>
    <dbReference type="NCBI Taxonomy" id="3634"/>
    <lineage>
        <taxon>Eukaryota</taxon>
        <taxon>Viridiplantae</taxon>
        <taxon>Streptophyta</taxon>
        <taxon>Embryophyta</taxon>
        <taxon>Tracheophyta</taxon>
        <taxon>Spermatophyta</taxon>
        <taxon>Magnoliopsida</taxon>
        <taxon>eudicotyledons</taxon>
        <taxon>Gunneridae</taxon>
        <taxon>Pentapetalae</taxon>
        <taxon>rosids</taxon>
        <taxon>malvids</taxon>
        <taxon>Malvales</taxon>
        <taxon>Malvaceae</taxon>
        <taxon>Malvoideae</taxon>
        <taxon>Gossypium</taxon>
    </lineage>
</organism>
<dbReference type="PROSITE" id="PS51011">
    <property type="entry name" value="ARID"/>
    <property type="match status" value="1"/>
</dbReference>
<dbReference type="EMBL" id="KZ665113">
    <property type="protein sequence ID" value="PPS01459.1"/>
    <property type="molecule type" value="Genomic_DNA"/>
</dbReference>
<dbReference type="InterPro" id="IPR036431">
    <property type="entry name" value="ARID_dom_sf"/>
</dbReference>
<dbReference type="AlphaFoldDB" id="A0A2P5XDQ9"/>
<keyword evidence="1" id="KW-0479">Metal-binding</keyword>
<reference evidence="7 8" key="1">
    <citation type="submission" date="2015-01" db="EMBL/GenBank/DDBJ databases">
        <title>Genome of allotetraploid Gossypium barbadense reveals genomic plasticity and fiber elongation in cotton evolution.</title>
        <authorList>
            <person name="Chen X."/>
            <person name="Liu X."/>
            <person name="Zhao B."/>
            <person name="Zheng H."/>
            <person name="Hu Y."/>
            <person name="Lu G."/>
            <person name="Yang C."/>
            <person name="Chen J."/>
            <person name="Shan C."/>
            <person name="Zhang L."/>
            <person name="Zhou Y."/>
            <person name="Wang L."/>
            <person name="Guo W."/>
            <person name="Bai Y."/>
            <person name="Ruan J."/>
            <person name="Shangguan X."/>
            <person name="Mao Y."/>
            <person name="Jiang J."/>
            <person name="Zhu Y."/>
            <person name="Lei J."/>
            <person name="Kang H."/>
            <person name="Chen S."/>
            <person name="He X."/>
            <person name="Wang R."/>
            <person name="Wang Y."/>
            <person name="Chen J."/>
            <person name="Wang L."/>
            <person name="Yu S."/>
            <person name="Wang B."/>
            <person name="Wei J."/>
            <person name="Song S."/>
            <person name="Lu X."/>
            <person name="Gao Z."/>
            <person name="Gu W."/>
            <person name="Deng X."/>
            <person name="Ma D."/>
            <person name="Wang S."/>
            <person name="Liang W."/>
            <person name="Fang L."/>
            <person name="Cai C."/>
            <person name="Zhu X."/>
            <person name="Zhou B."/>
            <person name="Zhang Y."/>
            <person name="Chen Z."/>
            <person name="Xu S."/>
            <person name="Zhu R."/>
            <person name="Wang S."/>
            <person name="Zhang T."/>
            <person name="Zhao G."/>
        </authorList>
    </citation>
    <scope>NUCLEOTIDE SEQUENCE [LARGE SCALE GENOMIC DNA]</scope>
    <source>
        <strain evidence="8">cv. Xinhai21</strain>
        <tissue evidence="7">Leaf</tissue>
    </source>
</reference>
<dbReference type="SUPFAM" id="SSF46774">
    <property type="entry name" value="ARID-like"/>
    <property type="match status" value="1"/>
</dbReference>
<dbReference type="Pfam" id="PF01388">
    <property type="entry name" value="ARID"/>
    <property type="match status" value="1"/>
</dbReference>
<accession>A0A2P5XDQ9</accession>
<dbReference type="PANTHER" id="PTHR46694">
    <property type="entry name" value="AT-RICH INTERACTIVE DOMAIN-CONTAINING PROTEIN 4"/>
    <property type="match status" value="1"/>
</dbReference>
<dbReference type="PANTHER" id="PTHR46694:SF1">
    <property type="entry name" value="AT-RICH INTERACTIVE DOMAIN-CONTAINING PROTEIN 4"/>
    <property type="match status" value="1"/>
</dbReference>
<keyword evidence="5" id="KW-1133">Transmembrane helix</keyword>
<name>A0A2P5XDQ9_GOSBA</name>
<dbReference type="Proteomes" id="UP000239757">
    <property type="component" value="Unassembled WGS sequence"/>
</dbReference>
<dbReference type="GO" id="GO:0003677">
    <property type="term" value="F:DNA binding"/>
    <property type="evidence" value="ECO:0007669"/>
    <property type="project" value="InterPro"/>
</dbReference>
<evidence type="ECO:0000313" key="8">
    <source>
        <dbReference type="Proteomes" id="UP000239757"/>
    </source>
</evidence>
<feature type="transmembrane region" description="Helical" evidence="5">
    <location>
        <begin position="299"/>
        <end position="326"/>
    </location>
</feature>
<dbReference type="CDD" id="cd16100">
    <property type="entry name" value="ARID"/>
    <property type="match status" value="1"/>
</dbReference>
<dbReference type="CDD" id="cd15615">
    <property type="entry name" value="PHD_ARID4_like"/>
    <property type="match status" value="1"/>
</dbReference>
<protein>
    <recommendedName>
        <fullName evidence="6">ARID domain-containing protein</fullName>
    </recommendedName>
</protein>
<sequence>MFSAQGSSRNHCSLLAVLCGGKVSDNKQKQPVSDDKPRYPFPELSSSGRLEVQLLNNPSIDEFRRVFESFEPNIVYLQGEQIADSEEIGSLFLGDVDLSTPEALCGVFGSTFPTTVYLEIPNGVKLAEGLHSKNFEKIPEVFEFSDSGVPYVIYWKNTFSRYVACHFRQALLSVIQSSCSHTWDAFQFANASFRLYCVRNNNIVSSNSQKQSIKPGPHLLGEPPKIDVSQPEVDMQEQEDSPENLPAVKIYDDDVTMRFLVCGSPCTLDAVLLGSLEDGLNALLSIEIRGSKLHNRARYLTNLSLVIVSFGMGIFGFVLVLDFFIWGGGAKKELSGFELNVCDFDILLYGVSVPHTTASSKLLLCIIINILMGFHSYSAPPPPLQAGTFSRGVVTMRCDFSTCSSAHISLLVSGSAQTCFNDQASNCDWLLENHIKNELIEKSQLVHAQSSSEESKLPSSEPRRSTSIACGASVFEVCMKVPTWASQVSYRSLVMLGIASIQGLSVASFEKDDAERLLFFCKKLSKDPLLGSSLISRTPSWLVPPSPSRKRPEPYKDTKSLNCTIMEGVNGLTRPKINVAAMRPIPHTQRHKMLPFSGFSEAERYDGDQGKVNLPLAPVKQPAPVTHRKALSSSYQAQQIISLNPLPLKKHGCGRAPIQVCSEEEFLRDVMQFLIFRGHTRLVPQGGLAEFPDAILNAKRLDLFNLYREVVSRGGFNVGNGINWKGQVFSKMRNHTLTNRMTGVGNTLKRHYETYLLEYELAHDDVDGECCLLCHSSAAGDWVNCGVCDEWAHFGCDRRQGLGAFKDYAKTDGLEYVCPHCSISSFKKKAAKTMNHAINEVPPQPSIPPIFCNLVNRDE</sequence>
<evidence type="ECO:0000256" key="3">
    <source>
        <dbReference type="ARBA" id="ARBA00022833"/>
    </source>
</evidence>
<dbReference type="InterPro" id="IPR011011">
    <property type="entry name" value="Znf_FYVE_PHD"/>
</dbReference>
<evidence type="ECO:0000256" key="5">
    <source>
        <dbReference type="SAM" id="Phobius"/>
    </source>
</evidence>
<evidence type="ECO:0000256" key="4">
    <source>
        <dbReference type="SAM" id="MobiDB-lite"/>
    </source>
</evidence>
<dbReference type="OrthoDB" id="10044343at2759"/>
<feature type="region of interest" description="Disordered" evidence="4">
    <location>
        <begin position="207"/>
        <end position="241"/>
    </location>
</feature>
<keyword evidence="5" id="KW-0812">Transmembrane</keyword>
<keyword evidence="3" id="KW-0862">Zinc</keyword>
<feature type="domain" description="ARID" evidence="6">
    <location>
        <begin position="660"/>
        <end position="764"/>
    </location>
</feature>